<evidence type="ECO:0000256" key="6">
    <source>
        <dbReference type="RuleBase" id="RU003346"/>
    </source>
</evidence>
<dbReference type="EMBL" id="OW152838">
    <property type="protein sequence ID" value="CAH2059723.1"/>
    <property type="molecule type" value="Genomic_DNA"/>
</dbReference>
<sequence>MNTADGAAVPGGNMEASPTSALIENRNGGTNNNVDPETQENRNGNGKVLQRLETVPDIKRDTSGITTQYIAAGIVNLGAFAAGVCIAWSSAALQSMTVSSTEMQMDREAFVGNNQTEIHPRLALTTTEASWVASLLCLGAVWGAVPTGLISENFGRKKTLLYLALPLLVSWILVASSPNVYGLYVGRFVGGVAVGAFSVGIPPYIEDIAEKHMLPTLANFYHVHISCGVLFGYVISGLVINTSWLCALCASVPVAYFVAFIFLPESPAYLMSQGKYIEAKAALRYFRGIDNDVNSEIKALKEHVLNYGKNRVTFKELFTTRTTVKALIVSFGLMIFQQVSGIYPVLFYAEKIFKTFSVSSMLPGASIILGFCLVSSTYFSTMLLKKVRRRVLLLLSFMLMAFSLGSLGIYYHLKASNLSANSTWVPLLTLCTFVSVYAAGVGPIPWLMLREIFPPNVTRRATAITAGFHWFLAFGVTKLYQNLVDLVHPGWALWHFAVTSLIGAIFVYFFVPETKDKTLLDIQNEFDGIHKGKKHIHVIELESISES</sequence>
<feature type="non-terminal residue" evidence="10">
    <location>
        <position position="547"/>
    </location>
</feature>
<protein>
    <recommendedName>
        <fullName evidence="9">Major facilitator superfamily (MFS) profile domain-containing protein</fullName>
    </recommendedName>
</protein>
<feature type="transmembrane region" description="Helical" evidence="8">
    <location>
        <begin position="242"/>
        <end position="263"/>
    </location>
</feature>
<dbReference type="PROSITE" id="PS00216">
    <property type="entry name" value="SUGAR_TRANSPORT_1"/>
    <property type="match status" value="1"/>
</dbReference>
<feature type="transmembrane region" description="Helical" evidence="8">
    <location>
        <begin position="129"/>
        <end position="148"/>
    </location>
</feature>
<keyword evidence="3 8" id="KW-1133">Transmembrane helix</keyword>
<feature type="transmembrane region" description="Helical" evidence="8">
    <location>
        <begin position="69"/>
        <end position="91"/>
    </location>
</feature>
<dbReference type="InterPro" id="IPR050549">
    <property type="entry name" value="MFS_Trehalose_Transporter"/>
</dbReference>
<feature type="transmembrane region" description="Helical" evidence="8">
    <location>
        <begin position="217"/>
        <end position="236"/>
    </location>
</feature>
<feature type="transmembrane region" description="Helical" evidence="8">
    <location>
        <begin position="461"/>
        <end position="480"/>
    </location>
</feature>
<name>A0ABN8IMB5_9NEOP</name>
<organism evidence="10 11">
    <name type="scientific">Iphiclides podalirius</name>
    <name type="common">scarce swallowtail</name>
    <dbReference type="NCBI Taxonomy" id="110791"/>
    <lineage>
        <taxon>Eukaryota</taxon>
        <taxon>Metazoa</taxon>
        <taxon>Ecdysozoa</taxon>
        <taxon>Arthropoda</taxon>
        <taxon>Hexapoda</taxon>
        <taxon>Insecta</taxon>
        <taxon>Pterygota</taxon>
        <taxon>Neoptera</taxon>
        <taxon>Endopterygota</taxon>
        <taxon>Lepidoptera</taxon>
        <taxon>Glossata</taxon>
        <taxon>Ditrysia</taxon>
        <taxon>Papilionoidea</taxon>
        <taxon>Papilionidae</taxon>
        <taxon>Papilioninae</taxon>
        <taxon>Iphiclides</taxon>
    </lineage>
</organism>
<keyword evidence="5" id="KW-0325">Glycoprotein</keyword>
<accession>A0ABN8IMB5</accession>
<comment type="subcellular location">
    <subcellularLocation>
        <location evidence="1">Membrane</location>
        <topology evidence="1">Multi-pass membrane protein</topology>
    </subcellularLocation>
</comment>
<feature type="transmembrane region" description="Helical" evidence="8">
    <location>
        <begin position="184"/>
        <end position="205"/>
    </location>
</feature>
<proteinExistence type="inferred from homology"/>
<dbReference type="InterPro" id="IPR003663">
    <property type="entry name" value="Sugar/inositol_transpt"/>
</dbReference>
<evidence type="ECO:0000259" key="9">
    <source>
        <dbReference type="PROSITE" id="PS50850"/>
    </source>
</evidence>
<evidence type="ECO:0000256" key="5">
    <source>
        <dbReference type="ARBA" id="ARBA00023180"/>
    </source>
</evidence>
<dbReference type="Pfam" id="PF00083">
    <property type="entry name" value="Sugar_tr"/>
    <property type="match status" value="1"/>
</dbReference>
<keyword evidence="11" id="KW-1185">Reference proteome</keyword>
<feature type="domain" description="Major facilitator superfamily (MFS) profile" evidence="9">
    <location>
        <begin position="92"/>
        <end position="515"/>
    </location>
</feature>
<reference evidence="10" key="1">
    <citation type="submission" date="2022-03" db="EMBL/GenBank/DDBJ databases">
        <authorList>
            <person name="Martin H S."/>
        </authorList>
    </citation>
    <scope>NUCLEOTIDE SEQUENCE</scope>
</reference>
<dbReference type="NCBIfam" id="TIGR00879">
    <property type="entry name" value="SP"/>
    <property type="match status" value="1"/>
</dbReference>
<keyword evidence="4 8" id="KW-0472">Membrane</keyword>
<evidence type="ECO:0000256" key="1">
    <source>
        <dbReference type="ARBA" id="ARBA00004141"/>
    </source>
</evidence>
<feature type="transmembrane region" description="Helical" evidence="8">
    <location>
        <begin position="391"/>
        <end position="413"/>
    </location>
</feature>
<dbReference type="InterPro" id="IPR005828">
    <property type="entry name" value="MFS_sugar_transport-like"/>
</dbReference>
<evidence type="ECO:0000313" key="10">
    <source>
        <dbReference type="EMBL" id="CAH2059723.1"/>
    </source>
</evidence>
<evidence type="ECO:0000256" key="2">
    <source>
        <dbReference type="ARBA" id="ARBA00022692"/>
    </source>
</evidence>
<dbReference type="PANTHER" id="PTHR48021">
    <property type="match status" value="1"/>
</dbReference>
<evidence type="ECO:0000313" key="11">
    <source>
        <dbReference type="Proteomes" id="UP000837857"/>
    </source>
</evidence>
<evidence type="ECO:0000256" key="3">
    <source>
        <dbReference type="ARBA" id="ARBA00022989"/>
    </source>
</evidence>
<dbReference type="PROSITE" id="PS50850">
    <property type="entry name" value="MFS"/>
    <property type="match status" value="1"/>
</dbReference>
<feature type="transmembrane region" description="Helical" evidence="8">
    <location>
        <begin position="160"/>
        <end position="178"/>
    </location>
</feature>
<dbReference type="PANTHER" id="PTHR48021:SF1">
    <property type="entry name" value="GH07001P-RELATED"/>
    <property type="match status" value="1"/>
</dbReference>
<keyword evidence="2 8" id="KW-0812">Transmembrane</keyword>
<dbReference type="PRINTS" id="PR00171">
    <property type="entry name" value="SUGRTRNSPORT"/>
</dbReference>
<feature type="transmembrane region" description="Helical" evidence="8">
    <location>
        <begin position="361"/>
        <end position="379"/>
    </location>
</feature>
<dbReference type="SUPFAM" id="SSF103473">
    <property type="entry name" value="MFS general substrate transporter"/>
    <property type="match status" value="1"/>
</dbReference>
<evidence type="ECO:0000256" key="7">
    <source>
        <dbReference type="SAM" id="MobiDB-lite"/>
    </source>
</evidence>
<gene>
    <name evidence="10" type="ORF">IPOD504_LOCUS10996</name>
</gene>
<comment type="similarity">
    <text evidence="6">Belongs to the major facilitator superfamily. Sugar transporter (TC 2.A.1.1) family.</text>
</comment>
<feature type="compositionally biased region" description="Polar residues" evidence="7">
    <location>
        <begin position="16"/>
        <end position="44"/>
    </location>
</feature>
<dbReference type="InterPro" id="IPR005829">
    <property type="entry name" value="Sugar_transporter_CS"/>
</dbReference>
<dbReference type="Gene3D" id="1.20.1250.20">
    <property type="entry name" value="MFS general substrate transporter like domains"/>
    <property type="match status" value="1"/>
</dbReference>
<feature type="transmembrane region" description="Helical" evidence="8">
    <location>
        <begin position="326"/>
        <end position="349"/>
    </location>
</feature>
<feature type="transmembrane region" description="Helical" evidence="8">
    <location>
        <begin position="425"/>
        <end position="449"/>
    </location>
</feature>
<dbReference type="InterPro" id="IPR020846">
    <property type="entry name" value="MFS_dom"/>
</dbReference>
<feature type="transmembrane region" description="Helical" evidence="8">
    <location>
        <begin position="492"/>
        <end position="511"/>
    </location>
</feature>
<evidence type="ECO:0000256" key="4">
    <source>
        <dbReference type="ARBA" id="ARBA00023136"/>
    </source>
</evidence>
<feature type="region of interest" description="Disordered" evidence="7">
    <location>
        <begin position="1"/>
        <end position="48"/>
    </location>
</feature>
<dbReference type="Proteomes" id="UP000837857">
    <property type="component" value="Chromosome 26"/>
</dbReference>
<evidence type="ECO:0000256" key="8">
    <source>
        <dbReference type="SAM" id="Phobius"/>
    </source>
</evidence>
<dbReference type="InterPro" id="IPR036259">
    <property type="entry name" value="MFS_trans_sf"/>
</dbReference>
<keyword evidence="6" id="KW-0813">Transport</keyword>